<dbReference type="AlphaFoldDB" id="A0A937UQX5"/>
<name>A0A937UQX5_9ACTN</name>
<organism evidence="4 5">
    <name type="scientific">Frankia nepalensis</name>
    <dbReference type="NCBI Taxonomy" id="1836974"/>
    <lineage>
        <taxon>Bacteria</taxon>
        <taxon>Bacillati</taxon>
        <taxon>Actinomycetota</taxon>
        <taxon>Actinomycetes</taxon>
        <taxon>Frankiales</taxon>
        <taxon>Frankiaceae</taxon>
        <taxon>Frankia</taxon>
    </lineage>
</organism>
<dbReference type="Gene3D" id="3.40.50.720">
    <property type="entry name" value="NAD(P)-binding Rossmann-like Domain"/>
    <property type="match status" value="1"/>
</dbReference>
<evidence type="ECO:0000313" key="4">
    <source>
        <dbReference type="EMBL" id="MBL7630538.1"/>
    </source>
</evidence>
<dbReference type="GO" id="GO:0016491">
    <property type="term" value="F:oxidoreductase activity"/>
    <property type="evidence" value="ECO:0007669"/>
    <property type="project" value="UniProtKB-KW"/>
</dbReference>
<evidence type="ECO:0000313" key="5">
    <source>
        <dbReference type="Proteomes" id="UP000604475"/>
    </source>
</evidence>
<evidence type="ECO:0000256" key="1">
    <source>
        <dbReference type="ARBA" id="ARBA00006484"/>
    </source>
</evidence>
<dbReference type="InterPro" id="IPR036291">
    <property type="entry name" value="NAD(P)-bd_dom_sf"/>
</dbReference>
<dbReference type="PANTHER" id="PTHR43639:SF1">
    <property type="entry name" value="SHORT-CHAIN DEHYDROGENASE_REDUCTASE FAMILY PROTEIN"/>
    <property type="match status" value="1"/>
</dbReference>
<reference evidence="4" key="1">
    <citation type="submission" date="2020-12" db="EMBL/GenBank/DDBJ databases">
        <title>Genomic characterization of non-nitrogen-fixing Frankia strains.</title>
        <authorList>
            <person name="Carlos-Shanley C."/>
            <person name="Guerra T."/>
            <person name="Hahn D."/>
        </authorList>
    </citation>
    <scope>NUCLEOTIDE SEQUENCE</scope>
    <source>
        <strain evidence="4">CN6</strain>
    </source>
</reference>
<keyword evidence="2" id="KW-0560">Oxidoreductase</keyword>
<evidence type="ECO:0000256" key="2">
    <source>
        <dbReference type="ARBA" id="ARBA00023002"/>
    </source>
</evidence>
<dbReference type="SUPFAM" id="SSF51735">
    <property type="entry name" value="NAD(P)-binding Rossmann-fold domains"/>
    <property type="match status" value="1"/>
</dbReference>
<comment type="caution">
    <text evidence="4">The sequence shown here is derived from an EMBL/GenBank/DDBJ whole genome shotgun (WGS) entry which is preliminary data.</text>
</comment>
<dbReference type="InterPro" id="IPR057326">
    <property type="entry name" value="KR_dom"/>
</dbReference>
<dbReference type="EMBL" id="JAEACQ010000252">
    <property type="protein sequence ID" value="MBL7630538.1"/>
    <property type="molecule type" value="Genomic_DNA"/>
</dbReference>
<dbReference type="InterPro" id="IPR002347">
    <property type="entry name" value="SDR_fam"/>
</dbReference>
<dbReference type="SMART" id="SM00822">
    <property type="entry name" value="PKS_KR"/>
    <property type="match status" value="1"/>
</dbReference>
<evidence type="ECO:0000259" key="3">
    <source>
        <dbReference type="SMART" id="SM00822"/>
    </source>
</evidence>
<protein>
    <submittedName>
        <fullName evidence="4">SDR family oxidoreductase</fullName>
    </submittedName>
</protein>
<proteinExistence type="inferred from homology"/>
<dbReference type="PRINTS" id="PR00080">
    <property type="entry name" value="SDRFAMILY"/>
</dbReference>
<dbReference type="RefSeq" id="WP_203003587.1">
    <property type="nucleotide sequence ID" value="NZ_JADWYU010000248.1"/>
</dbReference>
<keyword evidence="5" id="KW-1185">Reference proteome</keyword>
<accession>A0A937UQX5</accession>
<sequence>MRLHGKVAIVTGAGGGVGRGIALALAAEGADLVLAGRTPASLDDCRREIEALGRRALGARCDVGVADDLGELVAATLREFGRLDVLVNNAAFVPHGTLLEISEDDVEAALRTGPLAALRLMRLCHPHLRGGGSIINISSAVAVAPSSNNRGVYAAAKAALNAISRTAANEWGPDGIRVNVLMPFARTEALDRFLADEPDYAATLTSGVPLGRIGDPRADIGAAAVFLASSESGYITGATLPVDGGLAYIR</sequence>
<dbReference type="CDD" id="cd05233">
    <property type="entry name" value="SDR_c"/>
    <property type="match status" value="1"/>
</dbReference>
<dbReference type="FunFam" id="3.40.50.720:FF:000084">
    <property type="entry name" value="Short-chain dehydrogenase reductase"/>
    <property type="match status" value="1"/>
</dbReference>
<feature type="domain" description="Ketoreductase" evidence="3">
    <location>
        <begin position="6"/>
        <end position="187"/>
    </location>
</feature>
<dbReference type="PANTHER" id="PTHR43639">
    <property type="entry name" value="OXIDOREDUCTASE, SHORT-CHAIN DEHYDROGENASE/REDUCTASE FAMILY (AFU_ORTHOLOGUE AFUA_5G02870)"/>
    <property type="match status" value="1"/>
</dbReference>
<dbReference type="Pfam" id="PF13561">
    <property type="entry name" value="adh_short_C2"/>
    <property type="match status" value="1"/>
</dbReference>
<dbReference type="InterPro" id="IPR020904">
    <property type="entry name" value="Sc_DH/Rdtase_CS"/>
</dbReference>
<gene>
    <name evidence="4" type="ORF">I7412_25935</name>
</gene>
<comment type="similarity">
    <text evidence="1">Belongs to the short-chain dehydrogenases/reductases (SDR) family.</text>
</comment>
<dbReference type="Proteomes" id="UP000604475">
    <property type="component" value="Unassembled WGS sequence"/>
</dbReference>
<dbReference type="PROSITE" id="PS00061">
    <property type="entry name" value="ADH_SHORT"/>
    <property type="match status" value="1"/>
</dbReference>
<dbReference type="PRINTS" id="PR00081">
    <property type="entry name" value="GDHRDH"/>
</dbReference>